<dbReference type="STRING" id="1121302.SAMN02745163_04219"/>
<dbReference type="InterPro" id="IPR052370">
    <property type="entry name" value="Meta-cleavage_hydrolase"/>
</dbReference>
<dbReference type="RefSeq" id="WP_072993037.1">
    <property type="nucleotide sequence ID" value="NZ_FQZB01000022.1"/>
</dbReference>
<organism evidence="3 4">
    <name type="scientific">Clostridium cavendishii DSM 21758</name>
    <dbReference type="NCBI Taxonomy" id="1121302"/>
    <lineage>
        <taxon>Bacteria</taxon>
        <taxon>Bacillati</taxon>
        <taxon>Bacillota</taxon>
        <taxon>Clostridia</taxon>
        <taxon>Eubacteriales</taxon>
        <taxon>Clostridiaceae</taxon>
        <taxon>Clostridium</taxon>
    </lineage>
</organism>
<dbReference type="SUPFAM" id="SSF53474">
    <property type="entry name" value="alpha/beta-Hydrolases"/>
    <property type="match status" value="1"/>
</dbReference>
<accession>A0A1M6U915</accession>
<dbReference type="PANTHER" id="PTHR43139:SF52">
    <property type="entry name" value="SI:DKEY-122A22.2"/>
    <property type="match status" value="1"/>
</dbReference>
<keyword evidence="1" id="KW-0812">Transmembrane</keyword>
<sequence>MRFLPYSNSFHKIKIKKNIKPLDIVKTVAIVVAAIFLFGIGFQVIKDKVDNIKIKPRGKFVRIDGNKYYYNLTGSGDYTVVMDSSLGAGSYEWQKVRQGLNKNFNCRVFTYDRAGYGFSDFTKGKSVEDQARLLKMILKKAGIYNSIIFVGEEYGSLVATNYEKFYGDSVAGMVLVNPINENSLSDGNLLKRYNADKTLRSFQKKASYVGINEILDKMGKLKNPKGIDEFLTGEDKLEFNMLRRKTNYNNAYLQEVDNLNNYNCNSQKSGLIKDKPLVLIVNEGNQKEQQLALKDLLKQENVDKKIFNIETLDNNTDITALENPDAIITAIKFVFNKCKK</sequence>
<gene>
    <name evidence="3" type="ORF">SAMN02745163_04219</name>
</gene>
<dbReference type="Gene3D" id="3.40.50.1820">
    <property type="entry name" value="alpha/beta hydrolase"/>
    <property type="match status" value="1"/>
</dbReference>
<dbReference type="OrthoDB" id="59888at2"/>
<evidence type="ECO:0000259" key="2">
    <source>
        <dbReference type="Pfam" id="PF00561"/>
    </source>
</evidence>
<feature type="transmembrane region" description="Helical" evidence="1">
    <location>
        <begin position="21"/>
        <end position="45"/>
    </location>
</feature>
<feature type="domain" description="AB hydrolase-1" evidence="2">
    <location>
        <begin position="84"/>
        <end position="183"/>
    </location>
</feature>
<name>A0A1M6U915_9CLOT</name>
<evidence type="ECO:0000256" key="1">
    <source>
        <dbReference type="SAM" id="Phobius"/>
    </source>
</evidence>
<reference evidence="3 4" key="1">
    <citation type="submission" date="2016-11" db="EMBL/GenBank/DDBJ databases">
        <authorList>
            <person name="Jaros S."/>
            <person name="Januszkiewicz K."/>
            <person name="Wedrychowicz H."/>
        </authorList>
    </citation>
    <scope>NUCLEOTIDE SEQUENCE [LARGE SCALE GENOMIC DNA]</scope>
    <source>
        <strain evidence="3 4">DSM 21758</strain>
    </source>
</reference>
<dbReference type="AlphaFoldDB" id="A0A1M6U915"/>
<dbReference type="InterPro" id="IPR000073">
    <property type="entry name" value="AB_hydrolase_1"/>
</dbReference>
<dbReference type="Pfam" id="PF00561">
    <property type="entry name" value="Abhydrolase_1"/>
    <property type="match status" value="1"/>
</dbReference>
<evidence type="ECO:0000313" key="4">
    <source>
        <dbReference type="Proteomes" id="UP000184310"/>
    </source>
</evidence>
<protein>
    <submittedName>
        <fullName evidence="3">Pimeloyl-ACP methyl ester carboxylesterase</fullName>
    </submittedName>
</protein>
<evidence type="ECO:0000313" key="3">
    <source>
        <dbReference type="EMBL" id="SHK65742.1"/>
    </source>
</evidence>
<keyword evidence="4" id="KW-1185">Reference proteome</keyword>
<keyword evidence="1" id="KW-1133">Transmembrane helix</keyword>
<dbReference type="Proteomes" id="UP000184310">
    <property type="component" value="Unassembled WGS sequence"/>
</dbReference>
<keyword evidence="1" id="KW-0472">Membrane</keyword>
<dbReference type="InterPro" id="IPR029058">
    <property type="entry name" value="AB_hydrolase_fold"/>
</dbReference>
<dbReference type="PANTHER" id="PTHR43139">
    <property type="entry name" value="SI:DKEY-122A22.2"/>
    <property type="match status" value="1"/>
</dbReference>
<dbReference type="EMBL" id="FQZB01000022">
    <property type="protein sequence ID" value="SHK65742.1"/>
    <property type="molecule type" value="Genomic_DNA"/>
</dbReference>
<proteinExistence type="predicted"/>